<dbReference type="PROSITE" id="PS50943">
    <property type="entry name" value="HTH_CROC1"/>
    <property type="match status" value="1"/>
</dbReference>
<dbReference type="PANTHER" id="PTHR46558:SF11">
    <property type="entry name" value="HTH-TYPE TRANSCRIPTIONAL REGULATOR XRE"/>
    <property type="match status" value="1"/>
</dbReference>
<accession>A0A4S2BAG5</accession>
<evidence type="ECO:0000256" key="1">
    <source>
        <dbReference type="ARBA" id="ARBA00023125"/>
    </source>
</evidence>
<sequence length="187" mass="21888">MAKKQTKNRIRELRQQKHLTLQELGDKLGLANNTLSQYETGKREPKLETWQKLADFFNVSVPYLQGFSKIKNYDELNDLSKIYEFAKKNKLDTFEESANFYKTENLNHFKNLYNLIEADDFQHSLGSKKLYDIATNINDYSILDEINMYIAMAFEVAIMAKGADKKAQKAYNQTSNIFREYFGYNGE</sequence>
<dbReference type="Proteomes" id="UP000309117">
    <property type="component" value="Unassembled WGS sequence"/>
</dbReference>
<dbReference type="CDD" id="cd00093">
    <property type="entry name" value="HTH_XRE"/>
    <property type="match status" value="1"/>
</dbReference>
<dbReference type="InterPro" id="IPR001387">
    <property type="entry name" value="Cro/C1-type_HTH"/>
</dbReference>
<dbReference type="EMBL" id="SRYV01000021">
    <property type="protein sequence ID" value="TGY11065.1"/>
    <property type="molecule type" value="Genomic_DNA"/>
</dbReference>
<proteinExistence type="predicted"/>
<dbReference type="AlphaFoldDB" id="A0A4S2BAG5"/>
<dbReference type="GO" id="GO:0003677">
    <property type="term" value="F:DNA binding"/>
    <property type="evidence" value="ECO:0007669"/>
    <property type="project" value="UniProtKB-KW"/>
</dbReference>
<keyword evidence="1" id="KW-0238">DNA-binding</keyword>
<dbReference type="Pfam" id="PF01381">
    <property type="entry name" value="HTH_3"/>
    <property type="match status" value="1"/>
</dbReference>
<feature type="domain" description="HTH cro/C1-type" evidence="2">
    <location>
        <begin position="10"/>
        <end position="64"/>
    </location>
</feature>
<dbReference type="SUPFAM" id="SSF47413">
    <property type="entry name" value="lambda repressor-like DNA-binding domains"/>
    <property type="match status" value="1"/>
</dbReference>
<dbReference type="Gene3D" id="1.10.260.40">
    <property type="entry name" value="lambda repressor-like DNA-binding domains"/>
    <property type="match status" value="1"/>
</dbReference>
<evidence type="ECO:0000259" key="2">
    <source>
        <dbReference type="PROSITE" id="PS50943"/>
    </source>
</evidence>
<comment type="caution">
    <text evidence="3">The sequence shown here is derived from an EMBL/GenBank/DDBJ whole genome shotgun (WGS) entry which is preliminary data.</text>
</comment>
<organism evidence="3 4">
    <name type="scientific">Lactobacillus intestinalis</name>
    <dbReference type="NCBI Taxonomy" id="151781"/>
    <lineage>
        <taxon>Bacteria</taxon>
        <taxon>Bacillati</taxon>
        <taxon>Bacillota</taxon>
        <taxon>Bacilli</taxon>
        <taxon>Lactobacillales</taxon>
        <taxon>Lactobacillaceae</taxon>
        <taxon>Lactobacillus</taxon>
    </lineage>
</organism>
<dbReference type="InterPro" id="IPR010982">
    <property type="entry name" value="Lambda_DNA-bd_dom_sf"/>
</dbReference>
<dbReference type="RefSeq" id="WP_004046707.1">
    <property type="nucleotide sequence ID" value="NZ_AQFR02000003.1"/>
</dbReference>
<protein>
    <submittedName>
        <fullName evidence="3">XRE family transcriptional regulator</fullName>
    </submittedName>
</protein>
<gene>
    <name evidence="3" type="ORF">E5351_09245</name>
</gene>
<dbReference type="SMART" id="SM00530">
    <property type="entry name" value="HTH_XRE"/>
    <property type="match status" value="1"/>
</dbReference>
<reference evidence="3 4" key="1">
    <citation type="submission" date="2019-04" db="EMBL/GenBank/DDBJ databases">
        <title>Microbes associate with the intestines of laboratory mice.</title>
        <authorList>
            <person name="Navarre W."/>
            <person name="Wong E."/>
            <person name="Huang K."/>
            <person name="Tropini C."/>
            <person name="Ng K."/>
            <person name="Yu B."/>
        </authorList>
    </citation>
    <scope>NUCLEOTIDE SEQUENCE [LARGE SCALE GENOMIC DNA]</scope>
    <source>
        <strain evidence="3 4">NM61_E11</strain>
    </source>
</reference>
<evidence type="ECO:0000313" key="4">
    <source>
        <dbReference type="Proteomes" id="UP000309117"/>
    </source>
</evidence>
<name>A0A4S2BAG5_9LACO</name>
<evidence type="ECO:0000313" key="3">
    <source>
        <dbReference type="EMBL" id="TGY11065.1"/>
    </source>
</evidence>
<dbReference type="PANTHER" id="PTHR46558">
    <property type="entry name" value="TRACRIPTIONAL REGULATORY PROTEIN-RELATED-RELATED"/>
    <property type="match status" value="1"/>
</dbReference>